<sequence length="240" mass="26263">MVTDVTGEDDQGPQRSKSTVNNHPSKVIFKSPFRSTTSSSQVSFSSNISLVYACLVWLLLTELVLSYCLYTYTAHVDRKCTSAVATATQQAAAAMAAAAQTNPFHDFELYRRRKRRARASPSSVLEDNTVNPSGVAGAEGANVEFFNPKLRQELEEKDMHGSGKKAAPGSTQTEGETANNPWVWLTSYSRIPVSSRLHTKISMAAERGIHLWCPQNDASARRGQTQPLDVADILPENASE</sequence>
<dbReference type="InParanoid" id="A0A2J7R3D5"/>
<organism evidence="3 4">
    <name type="scientific">Cryptotermes secundus</name>
    <dbReference type="NCBI Taxonomy" id="105785"/>
    <lineage>
        <taxon>Eukaryota</taxon>
        <taxon>Metazoa</taxon>
        <taxon>Ecdysozoa</taxon>
        <taxon>Arthropoda</taxon>
        <taxon>Hexapoda</taxon>
        <taxon>Insecta</taxon>
        <taxon>Pterygota</taxon>
        <taxon>Neoptera</taxon>
        <taxon>Polyneoptera</taxon>
        <taxon>Dictyoptera</taxon>
        <taxon>Blattodea</taxon>
        <taxon>Blattoidea</taxon>
        <taxon>Termitoidae</taxon>
        <taxon>Kalotermitidae</taxon>
        <taxon>Cryptotermitinae</taxon>
        <taxon>Cryptotermes</taxon>
    </lineage>
</organism>
<keyword evidence="2" id="KW-0812">Transmembrane</keyword>
<dbReference type="EMBL" id="NEVH01007821">
    <property type="protein sequence ID" value="PNF35330.1"/>
    <property type="molecule type" value="Genomic_DNA"/>
</dbReference>
<name>A0A2J7R3D5_9NEOP</name>
<protein>
    <submittedName>
        <fullName evidence="3">Uncharacterized protein</fullName>
    </submittedName>
</protein>
<feature type="compositionally biased region" description="Acidic residues" evidence="1">
    <location>
        <begin position="1"/>
        <end position="11"/>
    </location>
</feature>
<feature type="compositionally biased region" description="Polar residues" evidence="1">
    <location>
        <begin position="13"/>
        <end position="23"/>
    </location>
</feature>
<keyword evidence="4" id="KW-1185">Reference proteome</keyword>
<dbReference type="Proteomes" id="UP000235965">
    <property type="component" value="Unassembled WGS sequence"/>
</dbReference>
<evidence type="ECO:0000313" key="4">
    <source>
        <dbReference type="Proteomes" id="UP000235965"/>
    </source>
</evidence>
<feature type="region of interest" description="Disordered" evidence="1">
    <location>
        <begin position="156"/>
        <end position="178"/>
    </location>
</feature>
<evidence type="ECO:0000256" key="2">
    <source>
        <dbReference type="SAM" id="Phobius"/>
    </source>
</evidence>
<keyword evidence="2" id="KW-0472">Membrane</keyword>
<feature type="region of interest" description="Disordered" evidence="1">
    <location>
        <begin position="1"/>
        <end position="23"/>
    </location>
</feature>
<feature type="transmembrane region" description="Helical" evidence="2">
    <location>
        <begin position="50"/>
        <end position="70"/>
    </location>
</feature>
<keyword evidence="2" id="KW-1133">Transmembrane helix</keyword>
<accession>A0A2J7R3D5</accession>
<dbReference type="AlphaFoldDB" id="A0A2J7R3D5"/>
<evidence type="ECO:0000256" key="1">
    <source>
        <dbReference type="SAM" id="MobiDB-lite"/>
    </source>
</evidence>
<comment type="caution">
    <text evidence="3">The sequence shown here is derived from an EMBL/GenBank/DDBJ whole genome shotgun (WGS) entry which is preliminary data.</text>
</comment>
<dbReference type="OrthoDB" id="8626508at2759"/>
<gene>
    <name evidence="3" type="ORF">B7P43_G02587</name>
</gene>
<proteinExistence type="predicted"/>
<feature type="compositionally biased region" description="Polar residues" evidence="1">
    <location>
        <begin position="169"/>
        <end position="178"/>
    </location>
</feature>
<evidence type="ECO:0000313" key="3">
    <source>
        <dbReference type="EMBL" id="PNF35330.1"/>
    </source>
</evidence>
<reference evidence="3 4" key="1">
    <citation type="submission" date="2017-12" db="EMBL/GenBank/DDBJ databases">
        <title>Hemimetabolous genomes reveal molecular basis of termite eusociality.</title>
        <authorList>
            <person name="Harrison M.C."/>
            <person name="Jongepier E."/>
            <person name="Robertson H.M."/>
            <person name="Arning N."/>
            <person name="Bitard-Feildel T."/>
            <person name="Chao H."/>
            <person name="Childers C.P."/>
            <person name="Dinh H."/>
            <person name="Doddapaneni H."/>
            <person name="Dugan S."/>
            <person name="Gowin J."/>
            <person name="Greiner C."/>
            <person name="Han Y."/>
            <person name="Hu H."/>
            <person name="Hughes D.S.T."/>
            <person name="Huylmans A.-K."/>
            <person name="Kemena C."/>
            <person name="Kremer L.P.M."/>
            <person name="Lee S.L."/>
            <person name="Lopez-Ezquerra A."/>
            <person name="Mallet L."/>
            <person name="Monroy-Kuhn J.M."/>
            <person name="Moser A."/>
            <person name="Murali S.C."/>
            <person name="Muzny D.M."/>
            <person name="Otani S."/>
            <person name="Piulachs M.-D."/>
            <person name="Poelchau M."/>
            <person name="Qu J."/>
            <person name="Schaub F."/>
            <person name="Wada-Katsumata A."/>
            <person name="Worley K.C."/>
            <person name="Xie Q."/>
            <person name="Ylla G."/>
            <person name="Poulsen M."/>
            <person name="Gibbs R.A."/>
            <person name="Schal C."/>
            <person name="Richards S."/>
            <person name="Belles X."/>
            <person name="Korb J."/>
            <person name="Bornberg-Bauer E."/>
        </authorList>
    </citation>
    <scope>NUCLEOTIDE SEQUENCE [LARGE SCALE GENOMIC DNA]</scope>
    <source>
        <tissue evidence="3">Whole body</tissue>
    </source>
</reference>